<evidence type="ECO:0000313" key="1">
    <source>
        <dbReference type="EMBL" id="MFD2311142.1"/>
    </source>
</evidence>
<comment type="caution">
    <text evidence="1">The sequence shown here is derived from an EMBL/GenBank/DDBJ whole genome shotgun (WGS) entry which is preliminary data.</text>
</comment>
<sequence length="43" mass="4516">MASPSCTTTTYTNASGITNDGHFVGVSISMSYESPANLYVVKL</sequence>
<name>A0ABW5ED50_9GAMM</name>
<protein>
    <submittedName>
        <fullName evidence="1">Uncharacterized protein</fullName>
    </submittedName>
</protein>
<evidence type="ECO:0000313" key="2">
    <source>
        <dbReference type="Proteomes" id="UP001597425"/>
    </source>
</evidence>
<accession>A0ABW5ED50</accession>
<gene>
    <name evidence="1" type="ORF">ACFSKX_12010</name>
</gene>
<dbReference type="Proteomes" id="UP001597425">
    <property type="component" value="Unassembled WGS sequence"/>
</dbReference>
<proteinExistence type="predicted"/>
<keyword evidence="2" id="KW-1185">Reference proteome</keyword>
<organism evidence="1 2">
    <name type="scientific">Microbulbifer halophilus</name>
    <dbReference type="NCBI Taxonomy" id="453963"/>
    <lineage>
        <taxon>Bacteria</taxon>
        <taxon>Pseudomonadati</taxon>
        <taxon>Pseudomonadota</taxon>
        <taxon>Gammaproteobacteria</taxon>
        <taxon>Cellvibrionales</taxon>
        <taxon>Microbulbiferaceae</taxon>
        <taxon>Microbulbifer</taxon>
    </lineage>
</organism>
<reference evidence="2" key="1">
    <citation type="journal article" date="2019" name="Int. J. Syst. Evol. Microbiol.">
        <title>The Global Catalogue of Microorganisms (GCM) 10K type strain sequencing project: providing services to taxonomists for standard genome sequencing and annotation.</title>
        <authorList>
            <consortium name="The Broad Institute Genomics Platform"/>
            <consortium name="The Broad Institute Genome Sequencing Center for Infectious Disease"/>
            <person name="Wu L."/>
            <person name="Ma J."/>
        </authorList>
    </citation>
    <scope>NUCLEOTIDE SEQUENCE [LARGE SCALE GENOMIC DNA]</scope>
    <source>
        <strain evidence="2">KCTC 12848</strain>
    </source>
</reference>
<dbReference type="EMBL" id="JBHUJD010000014">
    <property type="protein sequence ID" value="MFD2311142.1"/>
    <property type="molecule type" value="Genomic_DNA"/>
</dbReference>